<organism evidence="1 2">
    <name type="scientific">Potamilus streckersoni</name>
    <dbReference type="NCBI Taxonomy" id="2493646"/>
    <lineage>
        <taxon>Eukaryota</taxon>
        <taxon>Metazoa</taxon>
        <taxon>Spiralia</taxon>
        <taxon>Lophotrochozoa</taxon>
        <taxon>Mollusca</taxon>
        <taxon>Bivalvia</taxon>
        <taxon>Autobranchia</taxon>
        <taxon>Heteroconchia</taxon>
        <taxon>Palaeoheterodonta</taxon>
        <taxon>Unionida</taxon>
        <taxon>Unionoidea</taxon>
        <taxon>Unionidae</taxon>
        <taxon>Ambleminae</taxon>
        <taxon>Lampsilini</taxon>
        <taxon>Potamilus</taxon>
    </lineage>
</organism>
<gene>
    <name evidence="1" type="ORF">CHS0354_038172</name>
</gene>
<name>A0AAE0T0N0_9BIVA</name>
<reference evidence="1" key="2">
    <citation type="journal article" date="2021" name="Genome Biol. Evol.">
        <title>Developing a high-quality reference genome for a parasitic bivalve with doubly uniparental inheritance (Bivalvia: Unionida).</title>
        <authorList>
            <person name="Smith C.H."/>
        </authorList>
    </citation>
    <scope>NUCLEOTIDE SEQUENCE</scope>
    <source>
        <strain evidence="1">CHS0354</strain>
        <tissue evidence="1">Mantle</tissue>
    </source>
</reference>
<evidence type="ECO:0000313" key="2">
    <source>
        <dbReference type="Proteomes" id="UP001195483"/>
    </source>
</evidence>
<protein>
    <submittedName>
        <fullName evidence="1">Uncharacterized protein</fullName>
    </submittedName>
</protein>
<evidence type="ECO:0000313" key="1">
    <source>
        <dbReference type="EMBL" id="KAK3601625.1"/>
    </source>
</evidence>
<accession>A0AAE0T0N0</accession>
<dbReference type="AlphaFoldDB" id="A0AAE0T0N0"/>
<keyword evidence="2" id="KW-1185">Reference proteome</keyword>
<reference evidence="1" key="3">
    <citation type="submission" date="2023-05" db="EMBL/GenBank/DDBJ databases">
        <authorList>
            <person name="Smith C.H."/>
        </authorList>
    </citation>
    <scope>NUCLEOTIDE SEQUENCE</scope>
    <source>
        <strain evidence="1">CHS0354</strain>
        <tissue evidence="1">Mantle</tissue>
    </source>
</reference>
<dbReference type="Proteomes" id="UP001195483">
    <property type="component" value="Unassembled WGS sequence"/>
</dbReference>
<comment type="caution">
    <text evidence="1">The sequence shown here is derived from an EMBL/GenBank/DDBJ whole genome shotgun (WGS) entry which is preliminary data.</text>
</comment>
<sequence length="175" mass="19472">MKGFQAIGICPLDTSVISDSAYQPSTVYERKNTQNLPSCTAFSSAFDQFFLSLSLSLTYNLKKRANQSLSAHRPEGEESYPPCRINSLAISAAEELPFAWDIKTKLVSKNSTAEELPFARDTRREVSSKSSTVEEFTFASDIRTDVASKSFATILGPLWLYFSLRGTMSGDVERR</sequence>
<dbReference type="EMBL" id="JAEAOA010002230">
    <property type="protein sequence ID" value="KAK3601625.1"/>
    <property type="molecule type" value="Genomic_DNA"/>
</dbReference>
<proteinExistence type="predicted"/>
<reference evidence="1" key="1">
    <citation type="journal article" date="2021" name="Genome Biol. Evol.">
        <title>A High-Quality Reference Genome for a Parasitic Bivalve with Doubly Uniparental Inheritance (Bivalvia: Unionida).</title>
        <authorList>
            <person name="Smith C.H."/>
        </authorList>
    </citation>
    <scope>NUCLEOTIDE SEQUENCE</scope>
    <source>
        <strain evidence="1">CHS0354</strain>
    </source>
</reference>